<name>J3PDU9_GAET3</name>
<dbReference type="PANTHER" id="PTHR11799">
    <property type="entry name" value="PARAOXONASE"/>
    <property type="match status" value="1"/>
</dbReference>
<dbReference type="VEuPathDB" id="FungiDB:GGTG_11672"/>
<dbReference type="RefSeq" id="XP_009227827.1">
    <property type="nucleotide sequence ID" value="XM_009229563.1"/>
</dbReference>
<keyword evidence="3" id="KW-1185">Reference proteome</keyword>
<gene>
    <name evidence="2" type="primary">20352130</name>
    <name evidence="1" type="ORF">GGTG_11672</name>
</gene>
<dbReference type="InterPro" id="IPR011042">
    <property type="entry name" value="6-blade_b-propeller_TolB-like"/>
</dbReference>
<dbReference type="InterPro" id="IPR051288">
    <property type="entry name" value="Serum_paraoxonase/arylesterase"/>
</dbReference>
<dbReference type="AlphaFoldDB" id="J3PDU9"/>
<organism evidence="1">
    <name type="scientific">Gaeumannomyces tritici (strain R3-111a-1)</name>
    <name type="common">Wheat and barley take-all root rot fungus</name>
    <name type="synonym">Gaeumannomyces graminis var. tritici</name>
    <dbReference type="NCBI Taxonomy" id="644352"/>
    <lineage>
        <taxon>Eukaryota</taxon>
        <taxon>Fungi</taxon>
        <taxon>Dikarya</taxon>
        <taxon>Ascomycota</taxon>
        <taxon>Pezizomycotina</taxon>
        <taxon>Sordariomycetes</taxon>
        <taxon>Sordariomycetidae</taxon>
        <taxon>Magnaporthales</taxon>
        <taxon>Magnaporthaceae</taxon>
        <taxon>Gaeumannomyces</taxon>
    </lineage>
</organism>
<dbReference type="EMBL" id="GL385401">
    <property type="protein sequence ID" value="EJT70649.1"/>
    <property type="molecule type" value="Genomic_DNA"/>
</dbReference>
<reference evidence="3" key="1">
    <citation type="submission" date="2010-07" db="EMBL/GenBank/DDBJ databases">
        <title>The genome sequence of Gaeumannomyces graminis var. tritici strain R3-111a-1.</title>
        <authorList>
            <consortium name="The Broad Institute Genome Sequencing Platform"/>
            <person name="Ma L.-J."/>
            <person name="Dead R."/>
            <person name="Young S."/>
            <person name="Zeng Q."/>
            <person name="Koehrsen M."/>
            <person name="Alvarado L."/>
            <person name="Berlin A."/>
            <person name="Chapman S.B."/>
            <person name="Chen Z."/>
            <person name="Freedman E."/>
            <person name="Gellesch M."/>
            <person name="Goldberg J."/>
            <person name="Griggs A."/>
            <person name="Gujja S."/>
            <person name="Heilman E.R."/>
            <person name="Heiman D."/>
            <person name="Hepburn T."/>
            <person name="Howarth C."/>
            <person name="Jen D."/>
            <person name="Larson L."/>
            <person name="Mehta T."/>
            <person name="Neiman D."/>
            <person name="Pearson M."/>
            <person name="Roberts A."/>
            <person name="Saif S."/>
            <person name="Shea T."/>
            <person name="Shenoy N."/>
            <person name="Sisk P."/>
            <person name="Stolte C."/>
            <person name="Sykes S."/>
            <person name="Walk T."/>
            <person name="White J."/>
            <person name="Yandava C."/>
            <person name="Haas B."/>
            <person name="Nusbaum C."/>
            <person name="Birren B."/>
        </authorList>
    </citation>
    <scope>NUCLEOTIDE SEQUENCE [LARGE SCALE GENOMIC DNA]</scope>
    <source>
        <strain evidence="3">R3-111a-1</strain>
    </source>
</reference>
<dbReference type="EnsemblFungi" id="EJT70649">
    <property type="protein sequence ID" value="EJT70649"/>
    <property type="gene ID" value="GGTG_11672"/>
</dbReference>
<proteinExistence type="predicted"/>
<dbReference type="Gene3D" id="2.120.10.30">
    <property type="entry name" value="TolB, C-terminal domain"/>
    <property type="match status" value="1"/>
</dbReference>
<dbReference type="eggNOG" id="ENOG502RYG9">
    <property type="taxonomic scope" value="Eukaryota"/>
</dbReference>
<evidence type="ECO:0000313" key="3">
    <source>
        <dbReference type="Proteomes" id="UP000006039"/>
    </source>
</evidence>
<evidence type="ECO:0000313" key="2">
    <source>
        <dbReference type="EnsemblFungi" id="EJT70649"/>
    </source>
</evidence>
<reference evidence="1" key="2">
    <citation type="submission" date="2010-07" db="EMBL/GenBank/DDBJ databases">
        <authorList>
            <consortium name="The Broad Institute Genome Sequencing Platform"/>
            <consortium name="Broad Institute Genome Sequencing Center for Infectious Disease"/>
            <person name="Ma L.-J."/>
            <person name="Dead R."/>
            <person name="Young S."/>
            <person name="Zeng Q."/>
            <person name="Koehrsen M."/>
            <person name="Alvarado L."/>
            <person name="Berlin A."/>
            <person name="Chapman S.B."/>
            <person name="Chen Z."/>
            <person name="Freedman E."/>
            <person name="Gellesch M."/>
            <person name="Goldberg J."/>
            <person name="Griggs A."/>
            <person name="Gujja S."/>
            <person name="Heilman E.R."/>
            <person name="Heiman D."/>
            <person name="Hepburn T."/>
            <person name="Howarth C."/>
            <person name="Jen D."/>
            <person name="Larson L."/>
            <person name="Mehta T."/>
            <person name="Neiman D."/>
            <person name="Pearson M."/>
            <person name="Roberts A."/>
            <person name="Saif S."/>
            <person name="Shea T."/>
            <person name="Shenoy N."/>
            <person name="Sisk P."/>
            <person name="Stolte C."/>
            <person name="Sykes S."/>
            <person name="Walk T."/>
            <person name="White J."/>
            <person name="Yandava C."/>
            <person name="Haas B."/>
            <person name="Nusbaum C."/>
            <person name="Birren B."/>
        </authorList>
    </citation>
    <scope>NUCLEOTIDE SEQUENCE</scope>
    <source>
        <strain evidence="1">R3-111a-1</strain>
    </source>
</reference>
<accession>J3PDU9</accession>
<evidence type="ECO:0000313" key="1">
    <source>
        <dbReference type="EMBL" id="EJT70649.1"/>
    </source>
</evidence>
<reference evidence="1" key="3">
    <citation type="submission" date="2010-09" db="EMBL/GenBank/DDBJ databases">
        <title>Annotation of Gaeumannomyces graminis var. tritici R3-111a-1.</title>
        <authorList>
            <consortium name="The Broad Institute Genome Sequencing Platform"/>
            <person name="Ma L.-J."/>
            <person name="Dead R."/>
            <person name="Young S.K."/>
            <person name="Zeng Q."/>
            <person name="Gargeya S."/>
            <person name="Fitzgerald M."/>
            <person name="Haas B."/>
            <person name="Abouelleil A."/>
            <person name="Alvarado L."/>
            <person name="Arachchi H.M."/>
            <person name="Berlin A."/>
            <person name="Brown A."/>
            <person name="Chapman S.B."/>
            <person name="Chen Z."/>
            <person name="Dunbar C."/>
            <person name="Freedman E."/>
            <person name="Gearin G."/>
            <person name="Gellesch M."/>
            <person name="Goldberg J."/>
            <person name="Griggs A."/>
            <person name="Gujja S."/>
            <person name="Heiman D."/>
            <person name="Howarth C."/>
            <person name="Larson L."/>
            <person name="Lui A."/>
            <person name="MacDonald P.J.P."/>
            <person name="Mehta T."/>
            <person name="Montmayeur A."/>
            <person name="Murphy C."/>
            <person name="Neiman D."/>
            <person name="Pearson M."/>
            <person name="Priest M."/>
            <person name="Roberts A."/>
            <person name="Saif S."/>
            <person name="Shea T."/>
            <person name="Shenoy N."/>
            <person name="Sisk P."/>
            <person name="Stolte C."/>
            <person name="Sykes S."/>
            <person name="Yandava C."/>
            <person name="Wortman J."/>
            <person name="Nusbaum C."/>
            <person name="Birren B."/>
        </authorList>
    </citation>
    <scope>NUCLEOTIDE SEQUENCE</scope>
    <source>
        <strain evidence="1">R3-111a-1</strain>
    </source>
</reference>
<reference evidence="2" key="4">
    <citation type="journal article" date="2015" name="G3 (Bethesda)">
        <title>Genome sequences of three phytopathogenic species of the Magnaporthaceae family of fungi.</title>
        <authorList>
            <person name="Okagaki L.H."/>
            <person name="Nunes C.C."/>
            <person name="Sailsbery J."/>
            <person name="Clay B."/>
            <person name="Brown D."/>
            <person name="John T."/>
            <person name="Oh Y."/>
            <person name="Young N."/>
            <person name="Fitzgerald M."/>
            <person name="Haas B.J."/>
            <person name="Zeng Q."/>
            <person name="Young S."/>
            <person name="Adiconis X."/>
            <person name="Fan L."/>
            <person name="Levin J.Z."/>
            <person name="Mitchell T.K."/>
            <person name="Okubara P.A."/>
            <person name="Farman M.L."/>
            <person name="Kohn L.M."/>
            <person name="Birren B."/>
            <person name="Ma L.-J."/>
            <person name="Dean R.A."/>
        </authorList>
    </citation>
    <scope>NUCLEOTIDE SEQUENCE</scope>
    <source>
        <strain evidence="2">R3-111a-1</strain>
    </source>
</reference>
<dbReference type="SUPFAM" id="SSF63829">
    <property type="entry name" value="Calcium-dependent phosphotriesterase"/>
    <property type="match status" value="1"/>
</dbReference>
<protein>
    <recommendedName>
        <fullName evidence="4">SMP-30/Gluconolactonase/LRE-like region domain-containing protein</fullName>
    </recommendedName>
</protein>
<dbReference type="PANTHER" id="PTHR11799:SF20">
    <property type="entry name" value="SMP-30_GLUCONOLACTONASE_LRE-LIKE REGION DOMAIN-CONTAINING PROTEIN"/>
    <property type="match status" value="1"/>
</dbReference>
<dbReference type="OrthoDB" id="5307922at2759"/>
<dbReference type="GeneID" id="20352130"/>
<dbReference type="Proteomes" id="UP000006039">
    <property type="component" value="Unassembled WGS sequence"/>
</dbReference>
<dbReference type="HOGENOM" id="CLU_033924_3_1_1"/>
<reference evidence="2" key="5">
    <citation type="submission" date="2018-04" db="UniProtKB">
        <authorList>
            <consortium name="EnsemblFungi"/>
        </authorList>
    </citation>
    <scope>IDENTIFICATION</scope>
    <source>
        <strain evidence="2">R3-111a-1</strain>
    </source>
</reference>
<evidence type="ECO:0008006" key="4">
    <source>
        <dbReference type="Google" id="ProtNLM"/>
    </source>
</evidence>
<sequence length="428" mass="46637">MAGILLKGAGVVLVAIVAVLFPTLQLTWKAFGYGRVLQPVSDFPYTCRRIDQQPRLRACEDMWLSEATRQLFLACGDPMARPHWSPVVQDLNWEGRSKIDAIVALDLDKPGPDGSFEHRVLPLRGYTGNDQGRIFMNGIDGADKVQEGGTVKVTLALTNFGPSVDPATGAVLDQRRVGANATIELFETGAGARELRHVRTYADADGITMPNRPALVGADADDGFYVTNESRERAGLKAKLNFFIPHGNVVYCPGRRGRADWSCREVAGGHRFPNGIHRARNGLVYVPASGDMAITVYREVVVTTEGPDGATTRTRTLDKVAFLDLDGYSPDNVSEDADGDLWVATFPKPLDAMAMTSDPLNYWPRSAVFRLRSSTDEGGKVSLTADKMLEDRDKEVLPGSTTVVHDAKTGRLFLSGIATPFITVCDPR</sequence>